<dbReference type="EMBL" id="KC887531">
    <property type="protein sequence ID" value="AGO28049.1"/>
    <property type="molecule type" value="Genomic_DNA"/>
</dbReference>
<keyword evidence="2" id="KW-0496">Mitochondrion</keyword>
<feature type="transmembrane region" description="Helical" evidence="1">
    <location>
        <begin position="21"/>
        <end position="41"/>
    </location>
</feature>
<evidence type="ECO:0000256" key="1">
    <source>
        <dbReference type="SAM" id="Phobius"/>
    </source>
</evidence>
<reference evidence="2" key="2">
    <citation type="journal article" date="2017" name="Proc. R. Soc. B">
        <title>Mitochondrial phylogenomics of Hemiptera reveals adaptive innovations driving the diversification of true bugs.</title>
        <authorList>
            <person name="Li H."/>
            <person name="Leavengood J.M.Jr."/>
            <person name="Chapman E.G."/>
            <person name="Burkhardt D."/>
            <person name="Song F."/>
            <person name="Jiang P."/>
            <person name="Liu J."/>
            <person name="Zhou X."/>
            <person name="Cai W."/>
        </authorList>
    </citation>
    <scope>NUCLEOTIDE SEQUENCE</scope>
</reference>
<geneLocation type="mitochondrion" evidence="2"/>
<keyword evidence="1" id="KW-0812">Transmembrane</keyword>
<dbReference type="RefSeq" id="YP_009433280.1">
    <property type="nucleotide sequence ID" value="NC_036012.1"/>
</dbReference>
<feature type="transmembrane region" description="Helical" evidence="1">
    <location>
        <begin position="80"/>
        <end position="100"/>
    </location>
</feature>
<evidence type="ECO:0000313" key="2">
    <source>
        <dbReference type="EMBL" id="AGO28049.1"/>
    </source>
</evidence>
<dbReference type="CTD" id="4541"/>
<feature type="transmembrane region" description="Helical" evidence="1">
    <location>
        <begin position="126"/>
        <end position="149"/>
    </location>
</feature>
<protein>
    <submittedName>
        <fullName evidence="2">NADH dehydrogenase subunit 6</fullName>
    </submittedName>
</protein>
<sequence>MIFMMMLSLLTSMIFPTLKHPLSMGLTLIIQTIIIAMITGMMTGMFWFSYILLMTILSGALVLFIYMASVASNEKFYTSWKLIILSMILLTLGITMMIFMDQMMTSKIWSMKEGGMMSLSNFFMNYNVTITLFLTCYLLATMIVINFIVSINEGPLRSKN</sequence>
<organism evidence="2">
    <name type="scientific">Carcinocoris binghami</name>
    <dbReference type="NCBI Taxonomy" id="1347739"/>
    <lineage>
        <taxon>Eukaryota</taxon>
        <taxon>Metazoa</taxon>
        <taxon>Ecdysozoa</taxon>
        <taxon>Arthropoda</taxon>
        <taxon>Hexapoda</taxon>
        <taxon>Insecta</taxon>
        <taxon>Pterygota</taxon>
        <taxon>Neoptera</taxon>
        <taxon>Paraneoptera</taxon>
        <taxon>Hemiptera</taxon>
        <taxon>Heteroptera</taxon>
        <taxon>Panheteroptera</taxon>
        <taxon>Cimicomorpha</taxon>
        <taxon>Phymatidae</taxon>
        <taxon>Phymatinae</taxon>
        <taxon>Carcinocoris</taxon>
    </lineage>
</organism>
<reference evidence="2" key="1">
    <citation type="submission" date="2013-04" db="EMBL/GenBank/DDBJ databases">
        <authorList>
            <person name="Siti Noraziah A.Z."/>
            <person name="Nazlina I."/>
        </authorList>
    </citation>
    <scope>NUCLEOTIDE SEQUENCE</scope>
</reference>
<name>A0A342CF96_9HEMI</name>
<gene>
    <name evidence="2" type="primary">ND6</name>
</gene>
<keyword evidence="1" id="KW-0472">Membrane</keyword>
<feature type="transmembrane region" description="Helical" evidence="1">
    <location>
        <begin position="47"/>
        <end position="68"/>
    </location>
</feature>
<accession>A0A342CF96</accession>
<dbReference type="GeneID" id="34682618"/>
<dbReference type="AlphaFoldDB" id="A0A342CF96"/>
<proteinExistence type="predicted"/>
<keyword evidence="1" id="KW-1133">Transmembrane helix</keyword>